<accession>A0A7J6MUA7</accession>
<evidence type="ECO:0000313" key="2">
    <source>
        <dbReference type="Proteomes" id="UP000591131"/>
    </source>
</evidence>
<keyword evidence="2" id="KW-1185">Reference proteome</keyword>
<comment type="caution">
    <text evidence="1">The sequence shown here is derived from an EMBL/GenBank/DDBJ whole genome shotgun (WGS) entry which is preliminary data.</text>
</comment>
<reference evidence="1 2" key="1">
    <citation type="submission" date="2020-04" db="EMBL/GenBank/DDBJ databases">
        <title>Perkinsus chesapeaki whole genome sequence.</title>
        <authorList>
            <person name="Bogema D.R."/>
        </authorList>
    </citation>
    <scope>NUCLEOTIDE SEQUENCE [LARGE SCALE GENOMIC DNA]</scope>
    <source>
        <strain evidence="1">ATCC PRA-425</strain>
    </source>
</reference>
<dbReference type="EMBL" id="JAAPAO010000052">
    <property type="protein sequence ID" value="KAF4675104.1"/>
    <property type="molecule type" value="Genomic_DNA"/>
</dbReference>
<sequence length="394" mass="45537">MMRDGVSLPRVPPDPDEYLNAEAIEQLKGSWPMDIIGDQSKWPRMVYSKVDFMYELINSSHLDECWVIPDGIRKLGLEGSIPYDITQRLHSYDNAYDLVKSFTPHMMDKYNARFCYAEKGGNKIQKEVDGCSIRDKIHYLETGFEDNKHTIDKDSVYMTELRYKDAYPHPISGEIVKTVSRLDIKDIAESIRPKPADRMYMYWDRYDEGLFIGGKNSGKCLHVDQCLWSNIGKNYTGWKLLALWSVADSNDVLDKLGRQTFEPPLTIGEISALKKACRIVLIRPDRLDFVLDREEREAAAASTIGGQHTHYTQITTPLDDDEEEEEAADVRDIGVYDDFEGHHYHHYGAAMDTACRHIAAAVGCVTRKRKYFRKELRKTKRLRAFVKDEEYQMH</sequence>
<dbReference type="Proteomes" id="UP000591131">
    <property type="component" value="Unassembled WGS sequence"/>
</dbReference>
<gene>
    <name evidence="1" type="ORF">FOL47_008279</name>
</gene>
<dbReference type="AlphaFoldDB" id="A0A7J6MUA7"/>
<name>A0A7J6MUA7_PERCH</name>
<evidence type="ECO:0000313" key="1">
    <source>
        <dbReference type="EMBL" id="KAF4675104.1"/>
    </source>
</evidence>
<organism evidence="1 2">
    <name type="scientific">Perkinsus chesapeaki</name>
    <name type="common">Clam parasite</name>
    <name type="synonym">Perkinsus andrewsi</name>
    <dbReference type="NCBI Taxonomy" id="330153"/>
    <lineage>
        <taxon>Eukaryota</taxon>
        <taxon>Sar</taxon>
        <taxon>Alveolata</taxon>
        <taxon>Perkinsozoa</taxon>
        <taxon>Perkinsea</taxon>
        <taxon>Perkinsida</taxon>
        <taxon>Perkinsidae</taxon>
        <taxon>Perkinsus</taxon>
    </lineage>
</organism>
<protein>
    <submittedName>
        <fullName evidence="1">Uncharacterized protein</fullName>
    </submittedName>
</protein>
<dbReference type="OrthoDB" id="436796at2759"/>
<proteinExistence type="predicted"/>